<sequence>LEYVVANGVKPGLIVMALSGQFLQSMHDAVESAIASGFSVVVAAGNEGQNACDFTPSSSPSSITVAATASDDHATDYSNYGSCVDIYAPGNFIRTPGFSNKDTRLISGTSMACPFVAGIVAIHLQKNPNLTPDEVKTAILDTCTHNQVYGDGIANGSPNRLAYLDPLFMTI</sequence>
<feature type="domain" description="Peptidase S8/S53" evidence="6">
    <location>
        <begin position="24"/>
        <end position="146"/>
    </location>
</feature>
<dbReference type="InterPro" id="IPR000209">
    <property type="entry name" value="Peptidase_S8/S53_dom"/>
</dbReference>
<evidence type="ECO:0000256" key="1">
    <source>
        <dbReference type="ARBA" id="ARBA00011073"/>
    </source>
</evidence>
<accession>A0ABM0MRI9</accession>
<dbReference type="SUPFAM" id="SSF52743">
    <property type="entry name" value="Subtilisin-like"/>
    <property type="match status" value="1"/>
</dbReference>
<evidence type="ECO:0000313" key="7">
    <source>
        <dbReference type="Proteomes" id="UP000694865"/>
    </source>
</evidence>
<keyword evidence="2" id="KW-0645">Protease</keyword>
<evidence type="ECO:0000256" key="3">
    <source>
        <dbReference type="ARBA" id="ARBA00022801"/>
    </source>
</evidence>
<proteinExistence type="inferred from homology"/>
<dbReference type="PANTHER" id="PTHR43806">
    <property type="entry name" value="PEPTIDASE S8"/>
    <property type="match status" value="1"/>
</dbReference>
<dbReference type="PROSITE" id="PS51892">
    <property type="entry name" value="SUBTILASE"/>
    <property type="match status" value="1"/>
</dbReference>
<keyword evidence="7" id="KW-1185">Reference proteome</keyword>
<name>A0ABM0MRI9_SACKO</name>
<dbReference type="InterPro" id="IPR023828">
    <property type="entry name" value="Peptidase_S8_Ser-AS"/>
</dbReference>
<evidence type="ECO:0000256" key="4">
    <source>
        <dbReference type="ARBA" id="ARBA00022825"/>
    </source>
</evidence>
<protein>
    <submittedName>
        <fullName evidence="8">Sexual differentiation process putative subtilase-type proteinase isp6-like</fullName>
    </submittedName>
</protein>
<dbReference type="InterPro" id="IPR036852">
    <property type="entry name" value="Peptidase_S8/S53_dom_sf"/>
</dbReference>
<dbReference type="PROSITE" id="PS00138">
    <property type="entry name" value="SUBTILASE_SER"/>
    <property type="match status" value="1"/>
</dbReference>
<keyword evidence="3" id="KW-0378">Hydrolase</keyword>
<organism evidence="7 8">
    <name type="scientific">Saccoglossus kowalevskii</name>
    <name type="common">Acorn worm</name>
    <dbReference type="NCBI Taxonomy" id="10224"/>
    <lineage>
        <taxon>Eukaryota</taxon>
        <taxon>Metazoa</taxon>
        <taxon>Hemichordata</taxon>
        <taxon>Enteropneusta</taxon>
        <taxon>Harrimaniidae</taxon>
        <taxon>Saccoglossus</taxon>
    </lineage>
</organism>
<keyword evidence="4" id="KW-0720">Serine protease</keyword>
<gene>
    <name evidence="8" type="primary">LOC102809659</name>
</gene>
<evidence type="ECO:0000256" key="5">
    <source>
        <dbReference type="PROSITE-ProRule" id="PRU01240"/>
    </source>
</evidence>
<dbReference type="Proteomes" id="UP000694865">
    <property type="component" value="Unplaced"/>
</dbReference>
<dbReference type="Gene3D" id="3.40.50.200">
    <property type="entry name" value="Peptidase S8/S53 domain"/>
    <property type="match status" value="1"/>
</dbReference>
<dbReference type="GeneID" id="102809659"/>
<dbReference type="PANTHER" id="PTHR43806:SF11">
    <property type="entry name" value="CEREVISIN-RELATED"/>
    <property type="match status" value="1"/>
</dbReference>
<comment type="similarity">
    <text evidence="1 5">Belongs to the peptidase S8 family.</text>
</comment>
<evidence type="ECO:0000256" key="2">
    <source>
        <dbReference type="ARBA" id="ARBA00022670"/>
    </source>
</evidence>
<reference evidence="8" key="1">
    <citation type="submission" date="2025-08" db="UniProtKB">
        <authorList>
            <consortium name="RefSeq"/>
        </authorList>
    </citation>
    <scope>IDENTIFICATION</scope>
    <source>
        <tissue evidence="8">Testes</tissue>
    </source>
</reference>
<evidence type="ECO:0000313" key="8">
    <source>
        <dbReference type="RefSeq" id="XP_006822630.1"/>
    </source>
</evidence>
<evidence type="ECO:0000259" key="6">
    <source>
        <dbReference type="Pfam" id="PF00082"/>
    </source>
</evidence>
<comment type="caution">
    <text evidence="5">Lacks conserved residue(s) required for the propagation of feature annotation.</text>
</comment>
<dbReference type="Pfam" id="PF00082">
    <property type="entry name" value="Peptidase_S8"/>
    <property type="match status" value="1"/>
</dbReference>
<dbReference type="RefSeq" id="XP_006822630.1">
    <property type="nucleotide sequence ID" value="XM_006822567.1"/>
</dbReference>
<dbReference type="InterPro" id="IPR050131">
    <property type="entry name" value="Peptidase_S8_subtilisin-like"/>
</dbReference>
<feature type="non-terminal residue" evidence="8">
    <location>
        <position position="1"/>
    </location>
</feature>